<dbReference type="AlphaFoldDB" id="A0A844G6Y9"/>
<name>A0A844G6Y9_9BACT</name>
<proteinExistence type="predicted"/>
<comment type="caution">
    <text evidence="1">The sequence shown here is derived from an EMBL/GenBank/DDBJ whole genome shotgun (WGS) entry which is preliminary data.</text>
</comment>
<accession>A0A844G6Y9</accession>
<keyword evidence="2" id="KW-1185">Reference proteome</keyword>
<evidence type="ECO:0000313" key="1">
    <source>
        <dbReference type="EMBL" id="MST99690.1"/>
    </source>
</evidence>
<evidence type="ECO:0000313" key="2">
    <source>
        <dbReference type="Proteomes" id="UP000435649"/>
    </source>
</evidence>
<reference evidence="1 2" key="1">
    <citation type="submission" date="2019-08" db="EMBL/GenBank/DDBJ databases">
        <title>In-depth cultivation of the pig gut microbiome towards novel bacterial diversity and tailored functional studies.</title>
        <authorList>
            <person name="Wylensek D."/>
            <person name="Hitch T.C.A."/>
            <person name="Clavel T."/>
        </authorList>
    </citation>
    <scope>NUCLEOTIDE SEQUENCE [LARGE SCALE GENOMIC DNA]</scope>
    <source>
        <strain evidence="1 2">BBE-744-WT-12</strain>
    </source>
</reference>
<protein>
    <submittedName>
        <fullName evidence="1">Uncharacterized protein</fullName>
    </submittedName>
</protein>
<dbReference type="RefSeq" id="WP_154420855.1">
    <property type="nucleotide sequence ID" value="NZ_VUNS01000047.1"/>
</dbReference>
<gene>
    <name evidence="1" type="ORF">FYJ85_21910</name>
</gene>
<dbReference type="Proteomes" id="UP000435649">
    <property type="component" value="Unassembled WGS sequence"/>
</dbReference>
<sequence length="358" mass="40418">MWNSLLTNARSLPLFDWKVLLPGINIGQFRAKYLNPAPGEALRLLCPDAADCPEECHYRKVRELSSGLMACCPLDITRPRIPVTPEDIGIFRLNYARVHKEIADVLGIEFSSVDLDDAFFWELGCLKTGTGSRMPVYISYYINTMVFEHRLENLLKEDRTFILLVGRLADVPKAMLAALRQKKCVCLGLDDCVSIAPDGSFAADGETVNLLNGIRSARQQTALTEYQCAPDTKWADVHIRKKDGDNVSIWVKGEAPIQINYMQLGMCNQKKGCRTEAFTALLALLSMPGKVLPLPARDTREYDFWKHRKYEICAALRKFFPNINDGDPIEFVKNEGYQVRFVNRDDASGSSNYHPSRT</sequence>
<dbReference type="EMBL" id="VUNS01000047">
    <property type="protein sequence ID" value="MST99690.1"/>
    <property type="molecule type" value="Genomic_DNA"/>
</dbReference>
<organism evidence="1 2">
    <name type="scientific">Victivallis lenta</name>
    <dbReference type="NCBI Taxonomy" id="2606640"/>
    <lineage>
        <taxon>Bacteria</taxon>
        <taxon>Pseudomonadati</taxon>
        <taxon>Lentisphaerota</taxon>
        <taxon>Lentisphaeria</taxon>
        <taxon>Victivallales</taxon>
        <taxon>Victivallaceae</taxon>
        <taxon>Victivallis</taxon>
    </lineage>
</organism>